<dbReference type="Gene3D" id="1.20.1280.50">
    <property type="match status" value="1"/>
</dbReference>
<organism evidence="4 5">
    <name type="scientific">Adineta ricciae</name>
    <name type="common">Rotifer</name>
    <dbReference type="NCBI Taxonomy" id="249248"/>
    <lineage>
        <taxon>Eukaryota</taxon>
        <taxon>Metazoa</taxon>
        <taxon>Spiralia</taxon>
        <taxon>Gnathifera</taxon>
        <taxon>Rotifera</taxon>
        <taxon>Eurotatoria</taxon>
        <taxon>Bdelloidea</taxon>
        <taxon>Adinetida</taxon>
        <taxon>Adinetidae</taxon>
        <taxon>Adineta</taxon>
    </lineage>
</organism>
<dbReference type="EMBL" id="CAJNOJ010000440">
    <property type="protein sequence ID" value="CAF1448902.1"/>
    <property type="molecule type" value="Genomic_DNA"/>
</dbReference>
<keyword evidence="2" id="KW-0472">Membrane</keyword>
<accession>A0A815PG96</accession>
<dbReference type="Gene3D" id="2.130.10.10">
    <property type="entry name" value="YVTN repeat-like/Quinoprotein amine dehydrogenase"/>
    <property type="match status" value="1"/>
</dbReference>
<dbReference type="InterPro" id="IPR011047">
    <property type="entry name" value="Quinoprotein_ADH-like_sf"/>
</dbReference>
<feature type="transmembrane region" description="Helical" evidence="2">
    <location>
        <begin position="702"/>
        <end position="724"/>
    </location>
</feature>
<protein>
    <recommendedName>
        <fullName evidence="3">F-box domain-containing protein</fullName>
    </recommendedName>
</protein>
<dbReference type="AlphaFoldDB" id="A0A815PG96"/>
<keyword evidence="2" id="KW-1133">Transmembrane helix</keyword>
<dbReference type="InterPro" id="IPR001810">
    <property type="entry name" value="F-box_dom"/>
</dbReference>
<dbReference type="SUPFAM" id="SSF50998">
    <property type="entry name" value="Quinoprotein alcohol dehydrogenase-like"/>
    <property type="match status" value="1"/>
</dbReference>
<evidence type="ECO:0000259" key="3">
    <source>
        <dbReference type="PROSITE" id="PS50181"/>
    </source>
</evidence>
<dbReference type="SUPFAM" id="SSF81383">
    <property type="entry name" value="F-box domain"/>
    <property type="match status" value="1"/>
</dbReference>
<dbReference type="PROSITE" id="PS50181">
    <property type="entry name" value="FBOX"/>
    <property type="match status" value="1"/>
</dbReference>
<dbReference type="InterPro" id="IPR036047">
    <property type="entry name" value="F-box-like_dom_sf"/>
</dbReference>
<dbReference type="Pfam" id="PF12937">
    <property type="entry name" value="F-box-like"/>
    <property type="match status" value="1"/>
</dbReference>
<keyword evidence="2" id="KW-0812">Transmembrane</keyword>
<proteinExistence type="predicted"/>
<evidence type="ECO:0000256" key="2">
    <source>
        <dbReference type="SAM" id="Phobius"/>
    </source>
</evidence>
<evidence type="ECO:0000256" key="1">
    <source>
        <dbReference type="SAM" id="MobiDB-lite"/>
    </source>
</evidence>
<feature type="region of interest" description="Disordered" evidence="1">
    <location>
        <begin position="751"/>
        <end position="776"/>
    </location>
</feature>
<dbReference type="Proteomes" id="UP000663852">
    <property type="component" value="Unassembled WGS sequence"/>
</dbReference>
<sequence>MPVSILDLPDDILLEFCCGYLSVQDLCHLEQVCRQFYSLLNSYTSPWKRILVKLTNVSFSQLKNAIGCPAFENIYQKPSIISHPFHLPPEYQHEILFNRSNELPSILSVDYRRPSNQLVSCSKVDCDVRRFANDYRSRIPLAFRWNSENNYVNHTLIKFVRRTQTSLLQYDEHNHHLWFCKDGALQCLNLSTNQIQYSYEYEHDDVLCYKVYDRHLIALANGNSLRIICRQTNDVHTCDNNQSIASADSKWNDILSLDVYSNDQERYLMINGSRDHSVSIRTFDMSSQVHQMIWSTRVDDRVLCSRFTSDGQHFLIGTGSRTNIYPLVLFNTERAQPIHVYDANYRVGAGVRCIEWVSSNVFIAAGFDSQYKEFDLRTGMCHYTFDDEFGNDYCSLAVSADQNSVSNGIVLGCNRHSTIRLVNRRQRQLQKVFFVSTQVSPKNPLRIKFYQQANALLPENLHILLTTSLTANRSLTKQVDVNNILIDSLLDYAYTKWNSQTHEYRFDETLLNYHQQILAPLLKYASNYRNIHILERYANKYQSELPLTFGYVLAPSMSIFNETYFNANENDRIESMKMMDLFAKLLHNGNININSPYCKDNQCEAKDKWKNVFPESNFILLRDGNFSQVTGHHTQVHYLFNTLISNLTEHPFDTDLLNTWKTLYEVSHSRNLSTYQSLHVPSSILTKHFSPLFYSHFTNQKYIFILSLSVFILLLINFCICIILSRRGHGCRKREYNCLNNHKQLNLINSSENQQKQQQQQQQRGGSSPSSTNSNGTITIDSTQQLIINTNSHEQDHRSSPLSSLLCTTTTTNSSFHSTSPVDTIHPINITKKNGILKCSSMKKMNTLVSSSLPEAIV</sequence>
<evidence type="ECO:0000313" key="4">
    <source>
        <dbReference type="EMBL" id="CAF1448902.1"/>
    </source>
</evidence>
<reference evidence="4" key="1">
    <citation type="submission" date="2021-02" db="EMBL/GenBank/DDBJ databases">
        <authorList>
            <person name="Nowell W R."/>
        </authorList>
    </citation>
    <scope>NUCLEOTIDE SEQUENCE</scope>
</reference>
<name>A0A815PG96_ADIRI</name>
<comment type="caution">
    <text evidence="4">The sequence shown here is derived from an EMBL/GenBank/DDBJ whole genome shotgun (WGS) entry which is preliminary data.</text>
</comment>
<feature type="domain" description="F-box" evidence="3">
    <location>
        <begin position="2"/>
        <end position="50"/>
    </location>
</feature>
<dbReference type="InterPro" id="IPR015943">
    <property type="entry name" value="WD40/YVTN_repeat-like_dom_sf"/>
</dbReference>
<feature type="compositionally biased region" description="Low complexity" evidence="1">
    <location>
        <begin position="754"/>
        <end position="776"/>
    </location>
</feature>
<evidence type="ECO:0000313" key="5">
    <source>
        <dbReference type="Proteomes" id="UP000663852"/>
    </source>
</evidence>
<gene>
    <name evidence="4" type="ORF">EDS130_LOCUS39386</name>
</gene>